<dbReference type="Gene3D" id="3.30.450.40">
    <property type="match status" value="1"/>
</dbReference>
<evidence type="ECO:0000313" key="3">
    <source>
        <dbReference type="Proteomes" id="UP001597094"/>
    </source>
</evidence>
<comment type="caution">
    <text evidence="2">The sequence shown here is derived from an EMBL/GenBank/DDBJ whole genome shotgun (WGS) entry which is preliminary data.</text>
</comment>
<evidence type="ECO:0000313" key="2">
    <source>
        <dbReference type="EMBL" id="MFD1186375.1"/>
    </source>
</evidence>
<protein>
    <submittedName>
        <fullName evidence="2">GAF domain-containing protein</fullName>
    </submittedName>
</protein>
<dbReference type="InterPro" id="IPR029016">
    <property type="entry name" value="GAF-like_dom_sf"/>
</dbReference>
<keyword evidence="3" id="KW-1185">Reference proteome</keyword>
<dbReference type="PANTHER" id="PTHR43102:SF2">
    <property type="entry name" value="GAF DOMAIN-CONTAINING PROTEIN"/>
    <property type="match status" value="1"/>
</dbReference>
<sequence length="166" mass="18689">MIKSERERLERLYGYSIIEDYEKVGAFQHIVGMAAHVFKVPVSVVNFVDKDKVLTRSGYGYKNLTEVERSISICSMAIQQDQVVVFENAKQDPCLIGNPFVYSEFGLQFYAAAPLKTPDGYNVGVLAVADSKPRLFSKEEALLLESMAAMVMEELEDRKKHLAEKA</sequence>
<dbReference type="Pfam" id="PF01590">
    <property type="entry name" value="GAF"/>
    <property type="match status" value="1"/>
</dbReference>
<evidence type="ECO:0000259" key="1">
    <source>
        <dbReference type="Pfam" id="PF01590"/>
    </source>
</evidence>
<dbReference type="EMBL" id="JBHTLD010000066">
    <property type="protein sequence ID" value="MFD1186375.1"/>
    <property type="molecule type" value="Genomic_DNA"/>
</dbReference>
<dbReference type="Proteomes" id="UP001597094">
    <property type="component" value="Unassembled WGS sequence"/>
</dbReference>
<proteinExistence type="predicted"/>
<dbReference type="SUPFAM" id="SSF55781">
    <property type="entry name" value="GAF domain-like"/>
    <property type="match status" value="1"/>
</dbReference>
<reference evidence="3" key="1">
    <citation type="journal article" date="2019" name="Int. J. Syst. Evol. Microbiol.">
        <title>The Global Catalogue of Microorganisms (GCM) 10K type strain sequencing project: providing services to taxonomists for standard genome sequencing and annotation.</title>
        <authorList>
            <consortium name="The Broad Institute Genomics Platform"/>
            <consortium name="The Broad Institute Genome Sequencing Center for Infectious Disease"/>
            <person name="Wu L."/>
            <person name="Ma J."/>
        </authorList>
    </citation>
    <scope>NUCLEOTIDE SEQUENCE [LARGE SCALE GENOMIC DNA]</scope>
    <source>
        <strain evidence="3">JCM 31319</strain>
    </source>
</reference>
<dbReference type="InterPro" id="IPR003018">
    <property type="entry name" value="GAF"/>
</dbReference>
<name>A0ABW3SP11_9BACT</name>
<accession>A0ABW3SP11</accession>
<organism evidence="2 3">
    <name type="scientific">Pontibacter rugosus</name>
    <dbReference type="NCBI Taxonomy" id="1745966"/>
    <lineage>
        <taxon>Bacteria</taxon>
        <taxon>Pseudomonadati</taxon>
        <taxon>Bacteroidota</taxon>
        <taxon>Cytophagia</taxon>
        <taxon>Cytophagales</taxon>
        <taxon>Hymenobacteraceae</taxon>
        <taxon>Pontibacter</taxon>
    </lineage>
</organism>
<gene>
    <name evidence="2" type="ORF">ACFQ2O_09175</name>
</gene>
<dbReference type="RefSeq" id="WP_377526119.1">
    <property type="nucleotide sequence ID" value="NZ_JBHTLD010000066.1"/>
</dbReference>
<dbReference type="PANTHER" id="PTHR43102">
    <property type="entry name" value="SLR1143 PROTEIN"/>
    <property type="match status" value="1"/>
</dbReference>
<feature type="domain" description="GAF" evidence="1">
    <location>
        <begin position="26"/>
        <end position="153"/>
    </location>
</feature>